<dbReference type="RefSeq" id="WP_251780650.1">
    <property type="nucleotide sequence ID" value="NZ_JAMKFE010000017.1"/>
</dbReference>
<name>A0ABT0YWG6_9BURK</name>
<accession>A0ABT0YWG6</accession>
<evidence type="ECO:0000313" key="3">
    <source>
        <dbReference type="Proteomes" id="UP001165541"/>
    </source>
</evidence>
<dbReference type="Proteomes" id="UP001165541">
    <property type="component" value="Unassembled WGS sequence"/>
</dbReference>
<keyword evidence="1" id="KW-1133">Transmembrane helix</keyword>
<keyword evidence="3" id="KW-1185">Reference proteome</keyword>
<gene>
    <name evidence="2" type="ORF">M8A51_21810</name>
</gene>
<sequence length="79" mass="8588">MSKRVVNGVCGMAAVIVFALAAYVTTINLIEAYGSGPPYYGMTTNMDKWERPVGFLVGLNVVALILIVVLGRVARKNWQ</sequence>
<feature type="transmembrane region" description="Helical" evidence="1">
    <location>
        <begin position="53"/>
        <end position="74"/>
    </location>
</feature>
<reference evidence="2" key="1">
    <citation type="submission" date="2022-05" db="EMBL/GenBank/DDBJ databases">
        <title>Schlegelella sp. nov., isolated from mangrove soil.</title>
        <authorList>
            <person name="Liu Y."/>
            <person name="Ge X."/>
            <person name="Liu W."/>
        </authorList>
    </citation>
    <scope>NUCLEOTIDE SEQUENCE</scope>
    <source>
        <strain evidence="2">S2-27</strain>
    </source>
</reference>
<evidence type="ECO:0000313" key="2">
    <source>
        <dbReference type="EMBL" id="MCM5682173.1"/>
    </source>
</evidence>
<feature type="transmembrane region" description="Helical" evidence="1">
    <location>
        <begin position="12"/>
        <end position="33"/>
    </location>
</feature>
<evidence type="ECO:0000256" key="1">
    <source>
        <dbReference type="SAM" id="Phobius"/>
    </source>
</evidence>
<organism evidence="2 3">
    <name type="scientific">Caldimonas mangrovi</name>
    <dbReference type="NCBI Taxonomy" id="2944811"/>
    <lineage>
        <taxon>Bacteria</taxon>
        <taxon>Pseudomonadati</taxon>
        <taxon>Pseudomonadota</taxon>
        <taxon>Betaproteobacteria</taxon>
        <taxon>Burkholderiales</taxon>
        <taxon>Sphaerotilaceae</taxon>
        <taxon>Caldimonas</taxon>
    </lineage>
</organism>
<proteinExistence type="predicted"/>
<protein>
    <submittedName>
        <fullName evidence="2">Uncharacterized protein</fullName>
    </submittedName>
</protein>
<dbReference type="EMBL" id="JAMKFE010000017">
    <property type="protein sequence ID" value="MCM5682173.1"/>
    <property type="molecule type" value="Genomic_DNA"/>
</dbReference>
<comment type="caution">
    <text evidence="2">The sequence shown here is derived from an EMBL/GenBank/DDBJ whole genome shotgun (WGS) entry which is preliminary data.</text>
</comment>
<keyword evidence="1" id="KW-0472">Membrane</keyword>
<keyword evidence="1" id="KW-0812">Transmembrane</keyword>